<evidence type="ECO:0000259" key="1">
    <source>
        <dbReference type="Pfam" id="PF10026"/>
    </source>
</evidence>
<proteinExistence type="predicted"/>
<accession>A0A3S4UTF2</accession>
<dbReference type="Pfam" id="PF10026">
    <property type="entry name" value="DUF2268"/>
    <property type="match status" value="1"/>
</dbReference>
<keyword evidence="2" id="KW-0645">Protease</keyword>
<keyword evidence="2" id="KW-0378">Hydrolase</keyword>
<reference evidence="2 3" key="1">
    <citation type="submission" date="2018-12" db="EMBL/GenBank/DDBJ databases">
        <authorList>
            <consortium name="Pathogen Informatics"/>
        </authorList>
    </citation>
    <scope>NUCLEOTIDE SEQUENCE [LARGE SCALE GENOMIC DNA]</scope>
    <source>
        <strain evidence="2 3">NCTC12967</strain>
    </source>
</reference>
<organism evidence="2 3">
    <name type="scientific">Arachnia propionica</name>
    <dbReference type="NCBI Taxonomy" id="1750"/>
    <lineage>
        <taxon>Bacteria</taxon>
        <taxon>Bacillati</taxon>
        <taxon>Actinomycetota</taxon>
        <taxon>Actinomycetes</taxon>
        <taxon>Propionibacteriales</taxon>
        <taxon>Propionibacteriaceae</taxon>
        <taxon>Arachnia</taxon>
    </lineage>
</organism>
<evidence type="ECO:0000313" key="3">
    <source>
        <dbReference type="Proteomes" id="UP000273044"/>
    </source>
</evidence>
<dbReference type="AlphaFoldDB" id="A0A3S4UTF2"/>
<dbReference type="RefSeq" id="WP_061787889.1">
    <property type="nucleotide sequence ID" value="NZ_LR134406.1"/>
</dbReference>
<dbReference type="GeneID" id="64406158"/>
<feature type="domain" description="DUF2268" evidence="1">
    <location>
        <begin position="105"/>
        <end position="280"/>
    </location>
</feature>
<evidence type="ECO:0000313" key="2">
    <source>
        <dbReference type="EMBL" id="VEH69405.1"/>
    </source>
</evidence>
<dbReference type="InterPro" id="IPR018728">
    <property type="entry name" value="DUF2268"/>
</dbReference>
<keyword evidence="3" id="KW-1185">Reference proteome</keyword>
<dbReference type="EMBL" id="LR134406">
    <property type="protein sequence ID" value="VEH69405.1"/>
    <property type="molecule type" value="Genomic_DNA"/>
</dbReference>
<dbReference type="Proteomes" id="UP000273044">
    <property type="component" value="Chromosome"/>
</dbReference>
<dbReference type="GO" id="GO:0006508">
    <property type="term" value="P:proteolysis"/>
    <property type="evidence" value="ECO:0007669"/>
    <property type="project" value="UniProtKB-KW"/>
</dbReference>
<dbReference type="GO" id="GO:0008233">
    <property type="term" value="F:peptidase activity"/>
    <property type="evidence" value="ECO:0007669"/>
    <property type="project" value="UniProtKB-KW"/>
</dbReference>
<protein>
    <submittedName>
        <fullName evidence="2">Predicted Zn-dependent protease (DUF2268)</fullName>
    </submittedName>
</protein>
<gene>
    <name evidence="2" type="ORF">NCTC12967_00672</name>
</gene>
<sequence length="302" mass="32262">MRITVLDSLAATREILDAPAADRPALIRRMRSPMDGMYPFIPGGPDQLAMHEETFGFPVEGADEQLRAGLGELEEARVRERVEAGIHQAARALTAADPGLVLPGELTVLVTLGDPTDNHFMEEIQGLSAFGGIPGFIELTLWPNRVVCDRIEAIAAHEFHHNVRYGQGGIVWDPMAVALGEQIVAEGLADAFARELHGRRGYTHFAVPCPGDDAAAAKVISGMEITGMWNFTPWVLGDASARRFGAAPVGLPTGAGYAAGNRIVDAYLERCGTTAAASVHTDWRVVAEAGVAALDVTNRFGE</sequence>
<name>A0A3S4UTF2_9ACTN</name>